<accession>L8E985</accession>
<reference evidence="1" key="1">
    <citation type="journal article" date="2013" name="PLoS ONE">
        <title>Direct detection of alternative open reading frames translation products in human significantly expands the proteome.</title>
        <authorList>
            <person name="Vanderperre B."/>
            <person name="Lucier J.-F."/>
            <person name="Motard J."/>
            <person name="Tremblay G."/>
            <person name="Vanderperre S."/>
            <person name="Wisztorski M."/>
            <person name="Salzet M."/>
            <person name="Boisvert F.-M."/>
            <person name="Roucou X."/>
        </authorList>
    </citation>
    <scope>NUCLEOTIDE SEQUENCE</scope>
</reference>
<dbReference type="OrthoDB" id="9894203at2759"/>
<gene>
    <name evidence="1" type="primary">IL17RE</name>
</gene>
<name>L8E985_HUMAN</name>
<dbReference type="AlphaFoldDB" id="L8E985"/>
<organism evidence="1">
    <name type="scientific">Homo sapiens</name>
    <name type="common">Human</name>
    <dbReference type="NCBI Taxonomy" id="9606"/>
    <lineage>
        <taxon>Eukaryota</taxon>
        <taxon>Metazoa</taxon>
        <taxon>Chordata</taxon>
        <taxon>Craniata</taxon>
        <taxon>Vertebrata</taxon>
        <taxon>Euteleostomi</taxon>
        <taxon>Mammalia</taxon>
        <taxon>Eutheria</taxon>
        <taxon>Euarchontoglires</taxon>
        <taxon>Primates</taxon>
        <taxon>Haplorrhini</taxon>
        <taxon>Catarrhini</taxon>
        <taxon>Hominidae</taxon>
        <taxon>Homo</taxon>
    </lineage>
</organism>
<proteinExistence type="predicted"/>
<evidence type="ECO:0000313" key="1">
    <source>
        <dbReference type="EMBL" id="CCQ43880.1"/>
    </source>
</evidence>
<sequence length="47" mass="5125">MPQLESQMGGMFWRRWTCTPSSASSSLLETAAMLNAPTRLGLSHPGM</sequence>
<dbReference type="EMBL" id="HF584383">
    <property type="protein sequence ID" value="CCQ43880.1"/>
    <property type="molecule type" value="Genomic_DNA"/>
</dbReference>
<protein>
    <submittedName>
        <fullName evidence="1">Alternative protein IL17RE</fullName>
    </submittedName>
</protein>